<dbReference type="OrthoDB" id="5432325at2"/>
<keyword evidence="1" id="KW-1133">Transmembrane helix</keyword>
<feature type="domain" description="Type II secretion system protein GspB C-terminal" evidence="2">
    <location>
        <begin position="302"/>
        <end position="361"/>
    </location>
</feature>
<reference evidence="4" key="1">
    <citation type="submission" date="2018-06" db="EMBL/GenBank/DDBJ databases">
        <authorList>
            <person name="Cea G.-C."/>
            <person name="William W."/>
        </authorList>
    </citation>
    <scope>NUCLEOTIDE SEQUENCE [LARGE SCALE GENOMIC DNA]</scope>
    <source>
        <strain evidence="4">DB21MT-2</strain>
    </source>
</reference>
<proteinExistence type="predicted"/>
<protein>
    <submittedName>
        <fullName evidence="3">General secretion pathway protein B</fullName>
    </submittedName>
</protein>
<dbReference type="KEGG" id="sbk:SHEWBE_1581"/>
<organism evidence="3 4">
    <name type="scientific">Shewanella benthica</name>
    <dbReference type="NCBI Taxonomy" id="43661"/>
    <lineage>
        <taxon>Bacteria</taxon>
        <taxon>Pseudomonadati</taxon>
        <taxon>Pseudomonadota</taxon>
        <taxon>Gammaproteobacteria</taxon>
        <taxon>Alteromonadales</taxon>
        <taxon>Shewanellaceae</taxon>
        <taxon>Shewanella</taxon>
    </lineage>
</organism>
<dbReference type="EMBL" id="LS483452">
    <property type="protein sequence ID" value="SQH75547.1"/>
    <property type="molecule type" value="Genomic_DNA"/>
</dbReference>
<gene>
    <name evidence="3" type="ORF">SHEWBE_1581</name>
</gene>
<feature type="transmembrane region" description="Helical" evidence="1">
    <location>
        <begin position="40"/>
        <end position="60"/>
    </location>
</feature>
<dbReference type="InterPro" id="IPR032389">
    <property type="entry name" value="GspB_C"/>
</dbReference>
<dbReference type="Pfam" id="PF16537">
    <property type="entry name" value="T2SSB"/>
    <property type="match status" value="1"/>
</dbReference>
<name>A0A330M709_9GAMM</name>
<dbReference type="RefSeq" id="WP_112352035.1">
    <property type="nucleotide sequence ID" value="NZ_LS483452.1"/>
</dbReference>
<dbReference type="AlphaFoldDB" id="A0A330M709"/>
<evidence type="ECO:0000259" key="2">
    <source>
        <dbReference type="Pfam" id="PF16537"/>
    </source>
</evidence>
<dbReference type="Proteomes" id="UP000250123">
    <property type="component" value="Chromosome SHEWBE"/>
</dbReference>
<keyword evidence="1" id="KW-0812">Transmembrane</keyword>
<evidence type="ECO:0000313" key="4">
    <source>
        <dbReference type="Proteomes" id="UP000250123"/>
    </source>
</evidence>
<accession>A0A330M709</accession>
<evidence type="ECO:0000313" key="3">
    <source>
        <dbReference type="EMBL" id="SQH75547.1"/>
    </source>
</evidence>
<sequence>MSILLDAMTRAKNQELDAGIDPVLTPRAQYDNFSGNSQRYLTVLFGGFILILLAIIVWLAQGYFVSDSNQVSAPKLAQVLQQEPKEIPATSSQLGSLENEQNIRLAGKVALPVATERPRAERYLDNRLKQTQYVEPSGYVDNRLKQTQYVEPSGYVDNRLKQTQYVEPSGYVDNRLKPTQYVEPATTSTAAATTGLTYRSVNEPIILGANANQKGQDMLAALKFEVNRAASEVGLETGSATPKKYQDENNLLAAFEAALKEVEVRNSLAAPMTARELDPIPATKGDTLPKYGQLPAGLQLQVPEFNINAHVYSTNPDNRWLNVDGAELQEGDKIGGKLDIVEIRPRDVVLSIQGTKFKVPAI</sequence>
<dbReference type="GO" id="GO:0015627">
    <property type="term" value="C:type II protein secretion system complex"/>
    <property type="evidence" value="ECO:0007669"/>
    <property type="project" value="InterPro"/>
</dbReference>
<evidence type="ECO:0000256" key="1">
    <source>
        <dbReference type="SAM" id="Phobius"/>
    </source>
</evidence>
<keyword evidence="1" id="KW-0472">Membrane</keyword>